<comment type="caution">
    <text evidence="2">The sequence shown here is derived from an EMBL/GenBank/DDBJ whole genome shotgun (WGS) entry which is preliminary data.</text>
</comment>
<evidence type="ECO:0000313" key="3">
    <source>
        <dbReference type="Proteomes" id="UP000265520"/>
    </source>
</evidence>
<feature type="region of interest" description="Disordered" evidence="1">
    <location>
        <begin position="1"/>
        <end position="25"/>
    </location>
</feature>
<dbReference type="Proteomes" id="UP000265520">
    <property type="component" value="Unassembled WGS sequence"/>
</dbReference>
<feature type="compositionally biased region" description="Low complexity" evidence="1">
    <location>
        <begin position="1"/>
        <end position="16"/>
    </location>
</feature>
<organism evidence="2 3">
    <name type="scientific">Trifolium medium</name>
    <dbReference type="NCBI Taxonomy" id="97028"/>
    <lineage>
        <taxon>Eukaryota</taxon>
        <taxon>Viridiplantae</taxon>
        <taxon>Streptophyta</taxon>
        <taxon>Embryophyta</taxon>
        <taxon>Tracheophyta</taxon>
        <taxon>Spermatophyta</taxon>
        <taxon>Magnoliopsida</taxon>
        <taxon>eudicotyledons</taxon>
        <taxon>Gunneridae</taxon>
        <taxon>Pentapetalae</taxon>
        <taxon>rosids</taxon>
        <taxon>fabids</taxon>
        <taxon>Fabales</taxon>
        <taxon>Fabaceae</taxon>
        <taxon>Papilionoideae</taxon>
        <taxon>50 kb inversion clade</taxon>
        <taxon>NPAAA clade</taxon>
        <taxon>Hologalegina</taxon>
        <taxon>IRL clade</taxon>
        <taxon>Trifolieae</taxon>
        <taxon>Trifolium</taxon>
    </lineage>
</organism>
<dbReference type="EMBL" id="LXQA010848523">
    <property type="protein sequence ID" value="MCI73883.1"/>
    <property type="molecule type" value="Genomic_DNA"/>
</dbReference>
<dbReference type="AlphaFoldDB" id="A0A392UJS2"/>
<keyword evidence="3" id="KW-1185">Reference proteome</keyword>
<feature type="non-terminal residue" evidence="2">
    <location>
        <position position="25"/>
    </location>
</feature>
<sequence length="25" mass="2432">MESSSSPPSAVDSFPSCTVGGSLCV</sequence>
<evidence type="ECO:0000256" key="1">
    <source>
        <dbReference type="SAM" id="MobiDB-lite"/>
    </source>
</evidence>
<name>A0A392UJS2_9FABA</name>
<protein>
    <submittedName>
        <fullName evidence="2">Uncharacterized protein</fullName>
    </submittedName>
</protein>
<reference evidence="2 3" key="1">
    <citation type="journal article" date="2018" name="Front. Plant Sci.">
        <title>Red Clover (Trifolium pratense) and Zigzag Clover (T. medium) - A Picture of Genomic Similarities and Differences.</title>
        <authorList>
            <person name="Dluhosova J."/>
            <person name="Istvanek J."/>
            <person name="Nedelnik J."/>
            <person name="Repkova J."/>
        </authorList>
    </citation>
    <scope>NUCLEOTIDE SEQUENCE [LARGE SCALE GENOMIC DNA]</scope>
    <source>
        <strain evidence="3">cv. 10/8</strain>
        <tissue evidence="2">Leaf</tissue>
    </source>
</reference>
<accession>A0A392UJS2</accession>
<evidence type="ECO:0000313" key="2">
    <source>
        <dbReference type="EMBL" id="MCI73883.1"/>
    </source>
</evidence>
<proteinExistence type="predicted"/>